<dbReference type="SUPFAM" id="SSF88713">
    <property type="entry name" value="Glycoside hydrolase/deacetylase"/>
    <property type="match status" value="1"/>
</dbReference>
<dbReference type="InterPro" id="IPR011330">
    <property type="entry name" value="Glyco_hydro/deAcase_b/a-brl"/>
</dbReference>
<dbReference type="Proteomes" id="UP000030652">
    <property type="component" value="Unassembled WGS sequence"/>
</dbReference>
<name>A0A0B0EPC0_9BACT</name>
<dbReference type="eggNOG" id="ENOG502Z8FP">
    <property type="taxonomic scope" value="Bacteria"/>
</dbReference>
<dbReference type="GO" id="GO:0005975">
    <property type="term" value="P:carbohydrate metabolic process"/>
    <property type="evidence" value="ECO:0007669"/>
    <property type="project" value="InterPro"/>
</dbReference>
<gene>
    <name evidence="4" type="ORF">SCABRO_01352</name>
</gene>
<feature type="domain" description="Glycoside hydrolase family 57 N-terminal" evidence="3">
    <location>
        <begin position="189"/>
        <end position="243"/>
    </location>
</feature>
<protein>
    <recommendedName>
        <fullName evidence="3">Glycoside hydrolase family 57 N-terminal domain-containing protein</fullName>
    </recommendedName>
</protein>
<dbReference type="InterPro" id="IPR004300">
    <property type="entry name" value="Glyco_hydro_57_N"/>
</dbReference>
<evidence type="ECO:0000256" key="2">
    <source>
        <dbReference type="ARBA" id="ARBA00023277"/>
    </source>
</evidence>
<dbReference type="AlphaFoldDB" id="A0A0B0EPC0"/>
<dbReference type="Pfam" id="PF03065">
    <property type="entry name" value="Glyco_hydro_57"/>
    <property type="match status" value="1"/>
</dbReference>
<dbReference type="GO" id="GO:0003824">
    <property type="term" value="F:catalytic activity"/>
    <property type="evidence" value="ECO:0007669"/>
    <property type="project" value="InterPro"/>
</dbReference>
<comment type="caution">
    <text evidence="4">The sequence shown here is derived from an EMBL/GenBank/DDBJ whole genome shotgun (WGS) entry which is preliminary data.</text>
</comment>
<comment type="similarity">
    <text evidence="1">Belongs to the glycosyl hydrolase 57 family.</text>
</comment>
<evidence type="ECO:0000256" key="1">
    <source>
        <dbReference type="ARBA" id="ARBA00006821"/>
    </source>
</evidence>
<organism evidence="4 5">
    <name type="scientific">Candidatus Scalindua brodae</name>
    <dbReference type="NCBI Taxonomy" id="237368"/>
    <lineage>
        <taxon>Bacteria</taxon>
        <taxon>Pseudomonadati</taxon>
        <taxon>Planctomycetota</taxon>
        <taxon>Candidatus Brocadiia</taxon>
        <taxon>Candidatus Brocadiales</taxon>
        <taxon>Candidatus Scalinduaceae</taxon>
        <taxon>Candidatus Scalindua</taxon>
    </lineage>
</organism>
<reference evidence="4 5" key="1">
    <citation type="submission" date="2014-10" db="EMBL/GenBank/DDBJ databases">
        <title>Draft genome of anammox bacterium scalindua brodae, obtained using differential coverage binning of sequence data from two enrichment reactors.</title>
        <authorList>
            <person name="Speth D.R."/>
            <person name="Russ L."/>
            <person name="Kartal B."/>
            <person name="Op den Camp H.J."/>
            <person name="Dutilh B.E."/>
            <person name="Jetten M.S."/>
        </authorList>
    </citation>
    <scope>NUCLEOTIDE SEQUENCE [LARGE SCALE GENOMIC DNA]</scope>
    <source>
        <strain evidence="4">RU1</strain>
    </source>
</reference>
<evidence type="ECO:0000259" key="3">
    <source>
        <dbReference type="Pfam" id="PF03065"/>
    </source>
</evidence>
<sequence>MNSTLYLDRKIIVFDSDDWGTLGIRDLEGFERLKAKGYNIGQKDCDYYSLELPEDLDALYSVLSKHSDFFGLPPIFTCNFIVARPDYEKIIKSEFREYHFLDISQGAPGMWENRDELFNTYKEGIKRGLVFPGYHGLCHFNYDAWLAALRNGEPDLQECVKGHMSYIPSLRRDTFNYEYLAKANPITFLPLSAQEEKIKKGIAVFRQIFGFSPVFTIAPKCVWNSDTEQIWHKYGIKYIGAGNRRPGMLALPGNRLGEKNQWGMIYLIRNVNFEPIRKNACQDAFIEIDFLFKAQQPAIIETHCINYLSSIRNFRERSLEQLDNLLYLIEEKYPDVVYLTSKQFGDILENGFCYLRNGERMEVKTHQTNLPYLGKFYFYQKRTALKRYFDKSNRNRQRL</sequence>
<proteinExistence type="inferred from homology"/>
<evidence type="ECO:0000313" key="5">
    <source>
        <dbReference type="Proteomes" id="UP000030652"/>
    </source>
</evidence>
<evidence type="ECO:0000313" key="4">
    <source>
        <dbReference type="EMBL" id="KHE92963.1"/>
    </source>
</evidence>
<dbReference type="Gene3D" id="3.20.20.370">
    <property type="entry name" value="Glycoside hydrolase/deacetylase"/>
    <property type="match status" value="1"/>
</dbReference>
<dbReference type="EMBL" id="JRYO01000085">
    <property type="protein sequence ID" value="KHE92963.1"/>
    <property type="molecule type" value="Genomic_DNA"/>
</dbReference>
<keyword evidence="2" id="KW-0119">Carbohydrate metabolism</keyword>
<accession>A0A0B0EPC0</accession>